<evidence type="ECO:0000256" key="1">
    <source>
        <dbReference type="SAM" id="Coils"/>
    </source>
</evidence>
<gene>
    <name evidence="2" type="ORF">pdam_00000488</name>
</gene>
<dbReference type="EMBL" id="RCHS01001413">
    <property type="protein sequence ID" value="RMX53789.1"/>
    <property type="molecule type" value="Genomic_DNA"/>
</dbReference>
<protein>
    <submittedName>
        <fullName evidence="2">Uncharacterized protein</fullName>
    </submittedName>
</protein>
<organism evidence="2 3">
    <name type="scientific">Pocillopora damicornis</name>
    <name type="common">Cauliflower coral</name>
    <name type="synonym">Millepora damicornis</name>
    <dbReference type="NCBI Taxonomy" id="46731"/>
    <lineage>
        <taxon>Eukaryota</taxon>
        <taxon>Metazoa</taxon>
        <taxon>Cnidaria</taxon>
        <taxon>Anthozoa</taxon>
        <taxon>Hexacorallia</taxon>
        <taxon>Scleractinia</taxon>
        <taxon>Astrocoeniina</taxon>
        <taxon>Pocilloporidae</taxon>
        <taxon>Pocillopora</taxon>
    </lineage>
</organism>
<evidence type="ECO:0000313" key="3">
    <source>
        <dbReference type="Proteomes" id="UP000275408"/>
    </source>
</evidence>
<accession>A0A3M6UJQ4</accession>
<proteinExistence type="predicted"/>
<feature type="coiled-coil region" evidence="1">
    <location>
        <begin position="54"/>
        <end position="88"/>
    </location>
</feature>
<sequence length="102" mass="11672">MTEDIQSKILLPIMGIVSAPHGQDRTSLIEVLIGSTVLEVHNLVTENVAVDCKLKLLKELVLTFKKELEEVKQRLDDVEGSHDDLEQYIRKFNLIIHEIPKR</sequence>
<name>A0A3M6UJQ4_POCDA</name>
<dbReference type="Proteomes" id="UP000275408">
    <property type="component" value="Unassembled WGS sequence"/>
</dbReference>
<dbReference type="AlphaFoldDB" id="A0A3M6UJQ4"/>
<keyword evidence="3" id="KW-1185">Reference proteome</keyword>
<comment type="caution">
    <text evidence="2">The sequence shown here is derived from an EMBL/GenBank/DDBJ whole genome shotgun (WGS) entry which is preliminary data.</text>
</comment>
<reference evidence="2 3" key="1">
    <citation type="journal article" date="2018" name="Sci. Rep.">
        <title>Comparative analysis of the Pocillopora damicornis genome highlights role of immune system in coral evolution.</title>
        <authorList>
            <person name="Cunning R."/>
            <person name="Bay R.A."/>
            <person name="Gillette P."/>
            <person name="Baker A.C."/>
            <person name="Traylor-Knowles N."/>
        </authorList>
    </citation>
    <scope>NUCLEOTIDE SEQUENCE [LARGE SCALE GENOMIC DNA]</scope>
    <source>
        <strain evidence="2">RSMAS</strain>
        <tissue evidence="2">Whole animal</tissue>
    </source>
</reference>
<evidence type="ECO:0000313" key="2">
    <source>
        <dbReference type="EMBL" id="RMX53789.1"/>
    </source>
</evidence>
<keyword evidence="1" id="KW-0175">Coiled coil</keyword>